<dbReference type="GO" id="GO:0008757">
    <property type="term" value="F:S-adenosylmethionine-dependent methyltransferase activity"/>
    <property type="evidence" value="ECO:0007669"/>
    <property type="project" value="InterPro"/>
</dbReference>
<reference evidence="6" key="1">
    <citation type="journal article" date="2014" name="Int. J. Syst. Evol. Microbiol.">
        <title>Complete genome sequence of Corynebacterium casei LMG S-19264T (=DSM 44701T), isolated from a smear-ripened cheese.</title>
        <authorList>
            <consortium name="US DOE Joint Genome Institute (JGI-PGF)"/>
            <person name="Walter F."/>
            <person name="Albersmeier A."/>
            <person name="Kalinowski J."/>
            <person name="Ruckert C."/>
        </authorList>
    </citation>
    <scope>NUCLEOTIDE SEQUENCE</scope>
    <source>
        <strain evidence="6">CGMCC 1.16067</strain>
    </source>
</reference>
<feature type="compositionally biased region" description="Pro residues" evidence="4">
    <location>
        <begin position="276"/>
        <end position="297"/>
    </location>
</feature>
<dbReference type="CDD" id="cd02440">
    <property type="entry name" value="AdoMet_MTases"/>
    <property type="match status" value="1"/>
</dbReference>
<dbReference type="InterPro" id="IPR051052">
    <property type="entry name" value="Diverse_substrate_MTase"/>
</dbReference>
<dbReference type="PANTHER" id="PTHR44942">
    <property type="entry name" value="METHYLTRANSF_11 DOMAIN-CONTAINING PROTEIN"/>
    <property type="match status" value="1"/>
</dbReference>
<feature type="domain" description="Methyltransferase type 11" evidence="5">
    <location>
        <begin position="39"/>
        <end position="128"/>
    </location>
</feature>
<dbReference type="RefSeq" id="WP_188780002.1">
    <property type="nucleotide sequence ID" value="NZ_BMKQ01000001.1"/>
</dbReference>
<dbReference type="EMBL" id="BMKQ01000001">
    <property type="protein sequence ID" value="GGF49473.1"/>
    <property type="molecule type" value="Genomic_DNA"/>
</dbReference>
<comment type="caution">
    <text evidence="6">The sequence shown here is derived from an EMBL/GenBank/DDBJ whole genome shotgun (WGS) entry which is preliminary data.</text>
</comment>
<evidence type="ECO:0000313" key="7">
    <source>
        <dbReference type="Proteomes" id="UP000649179"/>
    </source>
</evidence>
<protein>
    <recommendedName>
        <fullName evidence="5">Methyltransferase type 11 domain-containing protein</fullName>
    </recommendedName>
</protein>
<keyword evidence="2" id="KW-0489">Methyltransferase</keyword>
<accession>A0A917F3I7</accession>
<name>A0A917F3I7_9ACTN</name>
<dbReference type="GO" id="GO:0032259">
    <property type="term" value="P:methylation"/>
    <property type="evidence" value="ECO:0007669"/>
    <property type="project" value="UniProtKB-KW"/>
</dbReference>
<comment type="similarity">
    <text evidence="1">Belongs to the methyltransferase superfamily.</text>
</comment>
<organism evidence="6 7">
    <name type="scientific">Marmoricola endophyticus</name>
    <dbReference type="NCBI Taxonomy" id="2040280"/>
    <lineage>
        <taxon>Bacteria</taxon>
        <taxon>Bacillati</taxon>
        <taxon>Actinomycetota</taxon>
        <taxon>Actinomycetes</taxon>
        <taxon>Propionibacteriales</taxon>
        <taxon>Nocardioidaceae</taxon>
        <taxon>Marmoricola</taxon>
    </lineage>
</organism>
<evidence type="ECO:0000256" key="3">
    <source>
        <dbReference type="ARBA" id="ARBA00022679"/>
    </source>
</evidence>
<sequence length="341" mass="36934">MTGESLSFGGVADRYDRARPGYPVEAARWLTGDAPARVLELGAGTGKLTRTLVELGHNVMASDPDERMLAVLEQRAPGAHVRTHGAEDVPLPDAIADVVISAQAWHWFDHERAIPEIARVLKPGGVLALVWNERDETVPWVARLGRLMGSNDNQDDQVAALRDQPEFPEIEEATFRHWQHLDRKAVLDLAASRSYVASMGEEEREETLARVSALYDDYGRGPDGMKLPYVTRCFRASVHHRQVSVPGRSFATDDLGEETTDPAFSPGPLRNEPEAAPAPAPPRPPDAGPVAPAPMPRPLDGSDGSAGRGVASPGHLAPPPSGPTWRAGTFPDEATLLIDFR</sequence>
<evidence type="ECO:0000313" key="6">
    <source>
        <dbReference type="EMBL" id="GGF49473.1"/>
    </source>
</evidence>
<dbReference type="PANTHER" id="PTHR44942:SF4">
    <property type="entry name" value="METHYLTRANSFERASE TYPE 11 DOMAIN-CONTAINING PROTEIN"/>
    <property type="match status" value="1"/>
</dbReference>
<dbReference type="InterPro" id="IPR013216">
    <property type="entry name" value="Methyltransf_11"/>
</dbReference>
<evidence type="ECO:0000256" key="4">
    <source>
        <dbReference type="SAM" id="MobiDB-lite"/>
    </source>
</evidence>
<dbReference type="InterPro" id="IPR029063">
    <property type="entry name" value="SAM-dependent_MTases_sf"/>
</dbReference>
<gene>
    <name evidence="6" type="ORF">GCM10011519_24280</name>
</gene>
<evidence type="ECO:0000256" key="1">
    <source>
        <dbReference type="ARBA" id="ARBA00008361"/>
    </source>
</evidence>
<dbReference type="Pfam" id="PF08241">
    <property type="entry name" value="Methyltransf_11"/>
    <property type="match status" value="1"/>
</dbReference>
<proteinExistence type="inferred from homology"/>
<dbReference type="AlphaFoldDB" id="A0A917F3I7"/>
<evidence type="ECO:0000256" key="2">
    <source>
        <dbReference type="ARBA" id="ARBA00022603"/>
    </source>
</evidence>
<keyword evidence="7" id="KW-1185">Reference proteome</keyword>
<reference evidence="6" key="2">
    <citation type="submission" date="2020-09" db="EMBL/GenBank/DDBJ databases">
        <authorList>
            <person name="Sun Q."/>
            <person name="Zhou Y."/>
        </authorList>
    </citation>
    <scope>NUCLEOTIDE SEQUENCE</scope>
    <source>
        <strain evidence="6">CGMCC 1.16067</strain>
    </source>
</reference>
<keyword evidence="3" id="KW-0808">Transferase</keyword>
<evidence type="ECO:0000259" key="5">
    <source>
        <dbReference type="Pfam" id="PF08241"/>
    </source>
</evidence>
<dbReference type="Gene3D" id="3.40.50.150">
    <property type="entry name" value="Vaccinia Virus protein VP39"/>
    <property type="match status" value="1"/>
</dbReference>
<dbReference type="SUPFAM" id="SSF53335">
    <property type="entry name" value="S-adenosyl-L-methionine-dependent methyltransferases"/>
    <property type="match status" value="1"/>
</dbReference>
<dbReference type="Proteomes" id="UP000649179">
    <property type="component" value="Unassembled WGS sequence"/>
</dbReference>
<feature type="region of interest" description="Disordered" evidence="4">
    <location>
        <begin position="245"/>
        <end position="330"/>
    </location>
</feature>